<accession>A0A2Z5Y0Y7</accession>
<reference evidence="1 2" key="1">
    <citation type="submission" date="2018-01" db="EMBL/GenBank/DDBJ databases">
        <title>Whole genome sequence of Melissococcus plutonius DAT561.</title>
        <authorList>
            <person name="Okumura K."/>
            <person name="Takamatsu D."/>
            <person name="Okura M."/>
        </authorList>
    </citation>
    <scope>NUCLEOTIDE SEQUENCE [LARGE SCALE GENOMIC DNA]</scope>
    <source>
        <strain evidence="1 2">DAT561</strain>
    </source>
</reference>
<protein>
    <submittedName>
        <fullName evidence="1">Uncharacterized protein</fullName>
    </submittedName>
</protein>
<evidence type="ECO:0000313" key="2">
    <source>
        <dbReference type="Proteomes" id="UP000269226"/>
    </source>
</evidence>
<organism evidence="1 2">
    <name type="scientific">Melissococcus plutonius</name>
    <dbReference type="NCBI Taxonomy" id="33970"/>
    <lineage>
        <taxon>Bacteria</taxon>
        <taxon>Bacillati</taxon>
        <taxon>Bacillota</taxon>
        <taxon>Bacilli</taxon>
        <taxon>Lactobacillales</taxon>
        <taxon>Enterococcaceae</taxon>
        <taxon>Melissococcus</taxon>
    </lineage>
</organism>
<dbReference type="AlphaFoldDB" id="A0A2Z5Y0Y7"/>
<dbReference type="Proteomes" id="UP000269226">
    <property type="component" value="Chromosome"/>
</dbReference>
<dbReference type="GeneID" id="57042878"/>
<evidence type="ECO:0000313" key="1">
    <source>
        <dbReference type="EMBL" id="BBC60456.1"/>
    </source>
</evidence>
<name>A0A2Z5Y0Y7_9ENTE</name>
<dbReference type="EMBL" id="AP018492">
    <property type="protein sequence ID" value="BBC60456.1"/>
    <property type="molecule type" value="Genomic_DNA"/>
</dbReference>
<sequence>MDKEIILNLTCKGCSKDIIGRFLLNIRTDNKGNYRINIPFETLQLGNNEVELQSKETILDNKLNLFYNCPFCGVENIVSISVTDELKKVSRFM</sequence>
<proteinExistence type="predicted"/>
<gene>
    <name evidence="1" type="ORF">DAT561_0317</name>
</gene>
<dbReference type="RefSeq" id="WP_015694537.1">
    <property type="nucleotide sequence ID" value="NZ_AP018492.1"/>
</dbReference>